<dbReference type="OrthoDB" id="44644at2759"/>
<name>A0A1Z5J671_FISSO</name>
<dbReference type="InParanoid" id="A0A1Z5J671"/>
<evidence type="ECO:0000313" key="1">
    <source>
        <dbReference type="EMBL" id="GAX09426.1"/>
    </source>
</evidence>
<proteinExistence type="predicted"/>
<comment type="caution">
    <text evidence="1">The sequence shown here is derived from an EMBL/GenBank/DDBJ whole genome shotgun (WGS) entry which is preliminary data.</text>
</comment>
<evidence type="ECO:0000313" key="2">
    <source>
        <dbReference type="Proteomes" id="UP000198406"/>
    </source>
</evidence>
<gene>
    <name evidence="1" type="ORF">FisN_6Lh198</name>
</gene>
<reference evidence="1 2" key="1">
    <citation type="journal article" date="2015" name="Plant Cell">
        <title>Oil accumulation by the oleaginous diatom Fistulifera solaris as revealed by the genome and transcriptome.</title>
        <authorList>
            <person name="Tanaka T."/>
            <person name="Maeda Y."/>
            <person name="Veluchamy A."/>
            <person name="Tanaka M."/>
            <person name="Abida H."/>
            <person name="Marechal E."/>
            <person name="Bowler C."/>
            <person name="Muto M."/>
            <person name="Sunaga Y."/>
            <person name="Tanaka M."/>
            <person name="Yoshino T."/>
            <person name="Taniguchi T."/>
            <person name="Fukuda Y."/>
            <person name="Nemoto M."/>
            <person name="Matsumoto M."/>
            <person name="Wong P.S."/>
            <person name="Aburatani S."/>
            <person name="Fujibuchi W."/>
        </authorList>
    </citation>
    <scope>NUCLEOTIDE SEQUENCE [LARGE SCALE GENOMIC DNA]</scope>
    <source>
        <strain evidence="1 2">JPCC DA0580</strain>
    </source>
</reference>
<accession>A0A1Z5J671</accession>
<sequence length="323" mass="37475">MNYLQTWFRWLCAVLVGVLLARLIVTAISFPRDDSSTFGPLPQVSEPGSTNKTLVIIIGNLRGGEKAWKTLYHHVLDVNDADLALMIGRSLYRTSSLYDRAKYLWEVDEYDDWADAIDLINGTSWRQRVPRYLYNESSILGGANMFGYRGSGAVIFMFRWFLSQKIMENHLTSIYDRFVVTRSDHYYLCHHDLSLLDPQYIWLPKSQNFGGVTDRHLVVNSSLLLPALDILPPFLEHPEDYASFASFKVGNPERLIHFRWKKIGIRELVKRFDRMMFTCAESSDQTRWQTKSDLMVPEGVYLKYTKEYNLSHVTCKGRMDDQG</sequence>
<dbReference type="AlphaFoldDB" id="A0A1Z5J671"/>
<dbReference type="Proteomes" id="UP000198406">
    <property type="component" value="Unassembled WGS sequence"/>
</dbReference>
<protein>
    <submittedName>
        <fullName evidence="1">Uncharacterized protein</fullName>
    </submittedName>
</protein>
<organism evidence="1 2">
    <name type="scientific">Fistulifera solaris</name>
    <name type="common">Oleaginous diatom</name>
    <dbReference type="NCBI Taxonomy" id="1519565"/>
    <lineage>
        <taxon>Eukaryota</taxon>
        <taxon>Sar</taxon>
        <taxon>Stramenopiles</taxon>
        <taxon>Ochrophyta</taxon>
        <taxon>Bacillariophyta</taxon>
        <taxon>Bacillariophyceae</taxon>
        <taxon>Bacillariophycidae</taxon>
        <taxon>Naviculales</taxon>
        <taxon>Naviculaceae</taxon>
        <taxon>Fistulifera</taxon>
    </lineage>
</organism>
<dbReference type="EMBL" id="BDSP01000007">
    <property type="protein sequence ID" value="GAX09426.1"/>
    <property type="molecule type" value="Genomic_DNA"/>
</dbReference>
<keyword evidence="2" id="KW-1185">Reference proteome</keyword>